<organism evidence="2 3">
    <name type="scientific">Actinomadura luzonensis</name>
    <dbReference type="NCBI Taxonomy" id="2805427"/>
    <lineage>
        <taxon>Bacteria</taxon>
        <taxon>Bacillati</taxon>
        <taxon>Actinomycetota</taxon>
        <taxon>Actinomycetes</taxon>
        <taxon>Streptosporangiales</taxon>
        <taxon>Thermomonosporaceae</taxon>
        <taxon>Actinomadura</taxon>
    </lineage>
</organism>
<gene>
    <name evidence="2" type="ORF">MF672_044335</name>
</gene>
<evidence type="ECO:0000313" key="2">
    <source>
        <dbReference type="EMBL" id="MCK2220788.1"/>
    </source>
</evidence>
<dbReference type="EMBL" id="JAKRKC020000002">
    <property type="protein sequence ID" value="MCK2220788.1"/>
    <property type="molecule type" value="Genomic_DNA"/>
</dbReference>
<name>A0ABT0G8S5_9ACTN</name>
<keyword evidence="3" id="KW-1185">Reference proteome</keyword>
<comment type="caution">
    <text evidence="2">The sequence shown here is derived from an EMBL/GenBank/DDBJ whole genome shotgun (WGS) entry which is preliminary data.</text>
</comment>
<dbReference type="Proteomes" id="UP001317259">
    <property type="component" value="Unassembled WGS sequence"/>
</dbReference>
<feature type="compositionally biased region" description="Gly residues" evidence="1">
    <location>
        <begin position="75"/>
        <end position="84"/>
    </location>
</feature>
<sequence>MKTSRARRGLDVATAIRQIGQQLRFSRTPVRDALVAAGVRSIERGADGGAARPVRDVGAVDPRPGGALRPQRGQVAGGAGGGRGRGSEDFGAGQIGWCEFPWYSIVAQGDEFMTVWNYRVIFYRDLRVPLQEMCDVQGQEGWELVGVTPHLDKPGFAIDFGLIFKKPAGQ</sequence>
<feature type="region of interest" description="Disordered" evidence="1">
    <location>
        <begin position="47"/>
        <end position="86"/>
    </location>
</feature>
<reference evidence="2 3" key="1">
    <citation type="submission" date="2022-04" db="EMBL/GenBank/DDBJ databases">
        <title>Genome draft of Actinomadura sp. ATCC 31491.</title>
        <authorList>
            <person name="Shi X."/>
            <person name="Du Y."/>
        </authorList>
    </citation>
    <scope>NUCLEOTIDE SEQUENCE [LARGE SCALE GENOMIC DNA]</scope>
    <source>
        <strain evidence="2 3">ATCC 31491</strain>
    </source>
</reference>
<evidence type="ECO:0000256" key="1">
    <source>
        <dbReference type="SAM" id="MobiDB-lite"/>
    </source>
</evidence>
<protein>
    <recommendedName>
        <fullName evidence="4">DUF4177 domain-containing protein</fullName>
    </recommendedName>
</protein>
<evidence type="ECO:0000313" key="3">
    <source>
        <dbReference type="Proteomes" id="UP001317259"/>
    </source>
</evidence>
<accession>A0ABT0G8S5</accession>
<proteinExistence type="predicted"/>
<dbReference type="RefSeq" id="WP_242381196.1">
    <property type="nucleotide sequence ID" value="NZ_JAKRKC020000002.1"/>
</dbReference>
<evidence type="ECO:0008006" key="4">
    <source>
        <dbReference type="Google" id="ProtNLM"/>
    </source>
</evidence>